<evidence type="ECO:0000256" key="6">
    <source>
        <dbReference type="ARBA" id="ARBA00047512"/>
    </source>
</evidence>
<keyword evidence="5" id="KW-0378">Hydrolase</keyword>
<accession>A0A0F7CMU9</accession>
<dbReference type="PANTHER" id="PTHR43620">
    <property type="entry name" value="GLYCEROPHOSPHORYL DIESTER PHOSPHODIESTERASE"/>
    <property type="match status" value="1"/>
</dbReference>
<dbReference type="Proteomes" id="UP000034034">
    <property type="component" value="Chromosome"/>
</dbReference>
<dbReference type="PANTHER" id="PTHR43620:SF7">
    <property type="entry name" value="GLYCEROPHOSPHODIESTER PHOSPHODIESTERASE GDPD5-RELATED"/>
    <property type="match status" value="1"/>
</dbReference>
<evidence type="ECO:0000256" key="1">
    <source>
        <dbReference type="ARBA" id="ARBA00007277"/>
    </source>
</evidence>
<evidence type="ECO:0000313" key="8">
    <source>
        <dbReference type="EMBL" id="AKG41791.1"/>
    </source>
</evidence>
<proteinExistence type="inferred from homology"/>
<feature type="domain" description="GP-PDE" evidence="7">
    <location>
        <begin position="56"/>
        <end position="382"/>
    </location>
</feature>
<dbReference type="STRING" id="408015.SXIM_04070"/>
<dbReference type="GO" id="GO:0008889">
    <property type="term" value="F:glycerophosphodiester phosphodiesterase activity"/>
    <property type="evidence" value="ECO:0007669"/>
    <property type="project" value="UniProtKB-EC"/>
</dbReference>
<reference evidence="8" key="1">
    <citation type="submission" date="2019-08" db="EMBL/GenBank/DDBJ databases">
        <title>Complete genome sequence of a mangrove-derived Streptomyces xiamenensis.</title>
        <authorList>
            <person name="Xu J."/>
        </authorList>
    </citation>
    <scope>NUCLEOTIDE SEQUENCE</scope>
    <source>
        <strain evidence="8">318</strain>
    </source>
</reference>
<name>A0A0F7CMU9_9ACTN</name>
<keyword evidence="9" id="KW-1185">Reference proteome</keyword>
<dbReference type="InterPro" id="IPR006311">
    <property type="entry name" value="TAT_signal"/>
</dbReference>
<keyword evidence="3" id="KW-0732">Signal</keyword>
<comment type="similarity">
    <text evidence="1">Belongs to the glycerophosphoryl diester phosphodiesterase family.</text>
</comment>
<evidence type="ECO:0000256" key="4">
    <source>
        <dbReference type="ARBA" id="ARBA00022798"/>
    </source>
</evidence>
<evidence type="ECO:0000313" key="9">
    <source>
        <dbReference type="Proteomes" id="UP000034034"/>
    </source>
</evidence>
<organism evidence="8 9">
    <name type="scientific">Streptomyces xiamenensis</name>
    <dbReference type="NCBI Taxonomy" id="408015"/>
    <lineage>
        <taxon>Bacteria</taxon>
        <taxon>Bacillati</taxon>
        <taxon>Actinomycetota</taxon>
        <taxon>Actinomycetes</taxon>
        <taxon>Kitasatosporales</taxon>
        <taxon>Streptomycetaceae</taxon>
        <taxon>Streptomyces</taxon>
    </lineage>
</organism>
<dbReference type="GO" id="GO:0006629">
    <property type="term" value="P:lipid metabolic process"/>
    <property type="evidence" value="ECO:0007669"/>
    <property type="project" value="InterPro"/>
</dbReference>
<keyword evidence="4" id="KW-0319">Glycerol metabolism</keyword>
<dbReference type="InterPro" id="IPR030395">
    <property type="entry name" value="GP_PDE_dom"/>
</dbReference>
<dbReference type="Pfam" id="PF03009">
    <property type="entry name" value="GDPD"/>
    <property type="match status" value="1"/>
</dbReference>
<comment type="catalytic activity">
    <reaction evidence="6">
        <text>a sn-glycero-3-phosphodiester + H2O = an alcohol + sn-glycerol 3-phosphate + H(+)</text>
        <dbReference type="Rhea" id="RHEA:12969"/>
        <dbReference type="ChEBI" id="CHEBI:15377"/>
        <dbReference type="ChEBI" id="CHEBI:15378"/>
        <dbReference type="ChEBI" id="CHEBI:30879"/>
        <dbReference type="ChEBI" id="CHEBI:57597"/>
        <dbReference type="ChEBI" id="CHEBI:83408"/>
        <dbReference type="EC" id="3.1.4.46"/>
    </reaction>
</comment>
<protein>
    <recommendedName>
        <fullName evidence="2">glycerophosphodiester phosphodiesterase</fullName>
        <ecNumber evidence="2">3.1.4.46</ecNumber>
    </recommendedName>
</protein>
<evidence type="ECO:0000256" key="2">
    <source>
        <dbReference type="ARBA" id="ARBA00012247"/>
    </source>
</evidence>
<dbReference type="PROSITE" id="PS51318">
    <property type="entry name" value="TAT"/>
    <property type="match status" value="1"/>
</dbReference>
<dbReference type="EMBL" id="CP009922">
    <property type="protein sequence ID" value="AKG41791.1"/>
    <property type="molecule type" value="Genomic_DNA"/>
</dbReference>
<dbReference type="KEGG" id="sxi:SXIM_04070"/>
<dbReference type="SUPFAM" id="SSF51695">
    <property type="entry name" value="PLC-like phosphodiesterases"/>
    <property type="match status" value="1"/>
</dbReference>
<dbReference type="EC" id="3.1.4.46" evidence="2"/>
<dbReference type="Gene3D" id="3.20.20.190">
    <property type="entry name" value="Phosphatidylinositol (PI) phosphodiesterase"/>
    <property type="match status" value="1"/>
</dbReference>
<dbReference type="RefSeq" id="WP_046722762.1">
    <property type="nucleotide sequence ID" value="NZ_CP009922.3"/>
</dbReference>
<dbReference type="GO" id="GO:0006071">
    <property type="term" value="P:glycerol metabolic process"/>
    <property type="evidence" value="ECO:0007669"/>
    <property type="project" value="UniProtKB-KW"/>
</dbReference>
<evidence type="ECO:0000256" key="5">
    <source>
        <dbReference type="ARBA" id="ARBA00022801"/>
    </source>
</evidence>
<evidence type="ECO:0000256" key="3">
    <source>
        <dbReference type="ARBA" id="ARBA00022729"/>
    </source>
</evidence>
<dbReference type="PATRIC" id="fig|408015.6.peg.435"/>
<gene>
    <name evidence="8" type="ORF">SXIM_04070</name>
</gene>
<dbReference type="HOGENOM" id="CLU_030226_0_0_11"/>
<dbReference type="PROSITE" id="PS51704">
    <property type="entry name" value="GP_PDE"/>
    <property type="match status" value="1"/>
</dbReference>
<dbReference type="InterPro" id="IPR017946">
    <property type="entry name" value="PLC-like_Pdiesterase_TIM-brl"/>
</dbReference>
<dbReference type="GO" id="GO:0042597">
    <property type="term" value="C:periplasmic space"/>
    <property type="evidence" value="ECO:0007669"/>
    <property type="project" value="TreeGrafter"/>
</dbReference>
<dbReference type="AlphaFoldDB" id="A0A0F7CMU9"/>
<sequence length="386" mass="42356">MAADQEAGPGPDGRRLTRRTLLGATVAGAGATALLGAVGARAARSPAAGSGDPPTPTVIAHRGASGYRPEHTLGSYQLALDLGADVIEIDLVPTRDHQLVCRHENEISGTTDVAARPEFADRETTRTVDGERLTGWFTEDFTAAELTTLGSVERLPARRPNNTLYNGRWSVPTLQEVLEWAADRGRERGRPVWLCLELKHPTHFRSLGLDLEEPLTRLLHRHQLHRAGSPVLLQSFEADSLRRMAERTETRRTLLLAGPTERPHDLQRAGDPRTVADLITPDGLREIAGYAHIIGPTLDLVIPRRDDDTLAAPTTLIGDAHDRGLSVHGYTLRNENVFLPAEFRTGERENRYGDAFGAIRAYLDQGIDGIHTDHPDTMLLVTADRR</sequence>
<evidence type="ECO:0000259" key="7">
    <source>
        <dbReference type="PROSITE" id="PS51704"/>
    </source>
</evidence>